<reference evidence="2" key="1">
    <citation type="journal article" date="2023" name="G3 (Bethesda)">
        <title>Genome assembly and association tests identify interacting loci associated with vigor, precocity, and sex in interspecific pistachio rootstocks.</title>
        <authorList>
            <person name="Palmer W."/>
            <person name="Jacygrad E."/>
            <person name="Sagayaradj S."/>
            <person name="Cavanaugh K."/>
            <person name="Han R."/>
            <person name="Bertier L."/>
            <person name="Beede B."/>
            <person name="Kafkas S."/>
            <person name="Golino D."/>
            <person name="Preece J."/>
            <person name="Michelmore R."/>
        </authorList>
    </citation>
    <scope>NUCLEOTIDE SEQUENCE [LARGE SCALE GENOMIC DNA]</scope>
</reference>
<dbReference type="EMBL" id="CM047897">
    <property type="protein sequence ID" value="KAJ0111338.1"/>
    <property type="molecule type" value="Genomic_DNA"/>
</dbReference>
<dbReference type="Proteomes" id="UP001164250">
    <property type="component" value="Chromosome 1"/>
</dbReference>
<proteinExistence type="predicted"/>
<evidence type="ECO:0000313" key="1">
    <source>
        <dbReference type="EMBL" id="KAJ0111338.1"/>
    </source>
</evidence>
<protein>
    <submittedName>
        <fullName evidence="1">Uncharacterized protein</fullName>
    </submittedName>
</protein>
<evidence type="ECO:0000313" key="2">
    <source>
        <dbReference type="Proteomes" id="UP001164250"/>
    </source>
</evidence>
<keyword evidence="2" id="KW-1185">Reference proteome</keyword>
<comment type="caution">
    <text evidence="1">The sequence shown here is derived from an EMBL/GenBank/DDBJ whole genome shotgun (WGS) entry which is preliminary data.</text>
</comment>
<name>A0ACC1C6K2_9ROSI</name>
<accession>A0ACC1C6K2</accession>
<gene>
    <name evidence="1" type="ORF">Patl1_00329</name>
</gene>
<organism evidence="1 2">
    <name type="scientific">Pistacia atlantica</name>
    <dbReference type="NCBI Taxonomy" id="434234"/>
    <lineage>
        <taxon>Eukaryota</taxon>
        <taxon>Viridiplantae</taxon>
        <taxon>Streptophyta</taxon>
        <taxon>Embryophyta</taxon>
        <taxon>Tracheophyta</taxon>
        <taxon>Spermatophyta</taxon>
        <taxon>Magnoliopsida</taxon>
        <taxon>eudicotyledons</taxon>
        <taxon>Gunneridae</taxon>
        <taxon>Pentapetalae</taxon>
        <taxon>rosids</taxon>
        <taxon>malvids</taxon>
        <taxon>Sapindales</taxon>
        <taxon>Anacardiaceae</taxon>
        <taxon>Pistacia</taxon>
    </lineage>
</organism>
<sequence length="91" mass="10060">MLITGLLAASGEDQSNLYVVYLGDQLVNKDSLHLEDDDFMIDQSHIQILASVKLSLEPISTYDIAENEAKESILYSYTKSFNAFAAKLSKG</sequence>